<dbReference type="Proteomes" id="UP000051906">
    <property type="component" value="Unassembled WGS sequence"/>
</dbReference>
<accession>A0A0R2LVF4</accession>
<sequence length="187" mass="20252">MKHFITSVLALGTLTLLVGCGQTTTTTHQKSSQTQTSKKAVSHAKPASSSSSQPITATFKNQAFTTQHVTFKLTGQQVTASSTANRQLFVLYYTVTNQQGKSIVPSDLWESAVSATQDGHTLTTGNLAFTTDQTQDNNRLNRTVMPLDSGKSVTGLATFEPKNQDPVIITFKDSNGHTIHQSRYPMS</sequence>
<dbReference type="Pfam" id="PF16729">
    <property type="entry name" value="DUF5067"/>
    <property type="match status" value="1"/>
</dbReference>
<dbReference type="EMBL" id="JQCA01000072">
    <property type="protein sequence ID" value="KRO03616.1"/>
    <property type="molecule type" value="Genomic_DNA"/>
</dbReference>
<dbReference type="PATRIC" id="fig|616990.3.peg.71"/>
<dbReference type="OrthoDB" id="2293256at2"/>
<feature type="compositionally biased region" description="Low complexity" evidence="2">
    <location>
        <begin position="27"/>
        <end position="52"/>
    </location>
</feature>
<name>A0A0R2LVF4_9LACO</name>
<dbReference type="InterPro" id="IPR029050">
    <property type="entry name" value="Immunoprotect_excell_Ig-like"/>
</dbReference>
<gene>
    <name evidence="5" type="ORF">IV54_GL000066</name>
</gene>
<evidence type="ECO:0000313" key="5">
    <source>
        <dbReference type="EMBL" id="KRO03616.1"/>
    </source>
</evidence>
<comment type="caution">
    <text evidence="5">The sequence shown here is derived from an EMBL/GenBank/DDBJ whole genome shotgun (WGS) entry which is preliminary data.</text>
</comment>
<dbReference type="RefSeq" id="WP_057878667.1">
    <property type="nucleotide sequence ID" value="NZ_JQCA01000072.1"/>
</dbReference>
<evidence type="ECO:0000256" key="2">
    <source>
        <dbReference type="SAM" id="MobiDB-lite"/>
    </source>
</evidence>
<dbReference type="InterPro" id="IPR031989">
    <property type="entry name" value="DUF5067"/>
</dbReference>
<feature type="signal peptide" evidence="3">
    <location>
        <begin position="1"/>
        <end position="21"/>
    </location>
</feature>
<evidence type="ECO:0000259" key="4">
    <source>
        <dbReference type="Pfam" id="PF16729"/>
    </source>
</evidence>
<reference evidence="5 6" key="1">
    <citation type="journal article" date="2015" name="Genome Announc.">
        <title>Expanding the biotechnology potential of lactobacilli through comparative genomics of 213 strains and associated genera.</title>
        <authorList>
            <person name="Sun Z."/>
            <person name="Harris H.M."/>
            <person name="McCann A."/>
            <person name="Guo C."/>
            <person name="Argimon S."/>
            <person name="Zhang W."/>
            <person name="Yang X."/>
            <person name="Jeffery I.B."/>
            <person name="Cooney J.C."/>
            <person name="Kagawa T.F."/>
            <person name="Liu W."/>
            <person name="Song Y."/>
            <person name="Salvetti E."/>
            <person name="Wrobel A."/>
            <person name="Rasinkangas P."/>
            <person name="Parkhill J."/>
            <person name="Rea M.C."/>
            <person name="O'Sullivan O."/>
            <person name="Ritari J."/>
            <person name="Douillard F.P."/>
            <person name="Paul Ross R."/>
            <person name="Yang R."/>
            <person name="Briner A.E."/>
            <person name="Felis G.E."/>
            <person name="de Vos W.M."/>
            <person name="Barrangou R."/>
            <person name="Klaenhammer T.R."/>
            <person name="Caufield P.W."/>
            <person name="Cui Y."/>
            <person name="Zhang H."/>
            <person name="O'Toole P.W."/>
        </authorList>
    </citation>
    <scope>NUCLEOTIDE SEQUENCE [LARGE SCALE GENOMIC DNA]</scope>
    <source>
        <strain evidence="5 6">DSM 22467</strain>
    </source>
</reference>
<evidence type="ECO:0000313" key="6">
    <source>
        <dbReference type="Proteomes" id="UP000051906"/>
    </source>
</evidence>
<dbReference type="AlphaFoldDB" id="A0A0R2LVF4"/>
<protein>
    <recommendedName>
        <fullName evidence="4">DUF5067 domain-containing protein</fullName>
    </recommendedName>
</protein>
<dbReference type="STRING" id="616990.IV54_GL000066"/>
<keyword evidence="6" id="KW-1185">Reference proteome</keyword>
<keyword evidence="1 3" id="KW-0732">Signal</keyword>
<proteinExistence type="predicted"/>
<evidence type="ECO:0000256" key="1">
    <source>
        <dbReference type="ARBA" id="ARBA00022729"/>
    </source>
</evidence>
<feature type="domain" description="DUF5067" evidence="4">
    <location>
        <begin position="46"/>
        <end position="173"/>
    </location>
</feature>
<feature type="chain" id="PRO_5038901345" description="DUF5067 domain-containing protein" evidence="3">
    <location>
        <begin position="22"/>
        <end position="187"/>
    </location>
</feature>
<organism evidence="5 6">
    <name type="scientific">Levilactobacillus paucivorans</name>
    <dbReference type="NCBI Taxonomy" id="616990"/>
    <lineage>
        <taxon>Bacteria</taxon>
        <taxon>Bacillati</taxon>
        <taxon>Bacillota</taxon>
        <taxon>Bacilli</taxon>
        <taxon>Lactobacillales</taxon>
        <taxon>Lactobacillaceae</taxon>
        <taxon>Levilactobacillus</taxon>
    </lineage>
</organism>
<feature type="region of interest" description="Disordered" evidence="2">
    <location>
        <begin position="27"/>
        <end position="54"/>
    </location>
</feature>
<dbReference type="Gene3D" id="2.60.40.1240">
    <property type="match status" value="1"/>
</dbReference>
<evidence type="ECO:0000256" key="3">
    <source>
        <dbReference type="SAM" id="SignalP"/>
    </source>
</evidence>
<dbReference type="PROSITE" id="PS51257">
    <property type="entry name" value="PROKAR_LIPOPROTEIN"/>
    <property type="match status" value="1"/>
</dbReference>